<dbReference type="Proteomes" id="UP000260665">
    <property type="component" value="Unassembled WGS sequence"/>
</dbReference>
<dbReference type="InterPro" id="IPR016193">
    <property type="entry name" value="Cytidine_deaminase-like"/>
</dbReference>
<reference evidence="17 18" key="1">
    <citation type="submission" date="2018-05" db="EMBL/GenBank/DDBJ databases">
        <title>Rhodoferax soyangensis sp.nov., isolated from an oligotrophic freshwater lake.</title>
        <authorList>
            <person name="Park M."/>
        </authorList>
    </citation>
    <scope>NUCLEOTIDE SEQUENCE [LARGE SCALE GENOMIC DNA]</scope>
    <source>
        <strain evidence="17 18">IMCC26218</strain>
    </source>
</reference>
<evidence type="ECO:0000256" key="4">
    <source>
        <dbReference type="ARBA" id="ARBA00012783"/>
    </source>
</evidence>
<proteinExistence type="inferred from homology"/>
<keyword evidence="8 14" id="KW-0862">Zinc</keyword>
<dbReference type="FunFam" id="3.40.140.10:FF:000008">
    <property type="entry name" value="Cytidine deaminase"/>
    <property type="match status" value="1"/>
</dbReference>
<keyword evidence="7 15" id="KW-0378">Hydrolase</keyword>
<evidence type="ECO:0000256" key="9">
    <source>
        <dbReference type="ARBA" id="ARBA00032005"/>
    </source>
</evidence>
<dbReference type="GO" id="GO:0042802">
    <property type="term" value="F:identical protein binding"/>
    <property type="evidence" value="ECO:0007669"/>
    <property type="project" value="UniProtKB-ARBA"/>
</dbReference>
<comment type="similarity">
    <text evidence="3 15">Belongs to the cytidine and deoxycytidylate deaminase family.</text>
</comment>
<dbReference type="AlphaFoldDB" id="A0A3E1RHH8"/>
<evidence type="ECO:0000256" key="8">
    <source>
        <dbReference type="ARBA" id="ARBA00022833"/>
    </source>
</evidence>
<comment type="caution">
    <text evidence="17">The sequence shown here is derived from an EMBL/GenBank/DDBJ whole genome shotgun (WGS) entry which is preliminary data.</text>
</comment>
<dbReference type="EC" id="3.5.4.5" evidence="4 15"/>
<dbReference type="NCBIfam" id="NF004064">
    <property type="entry name" value="PRK05578.1"/>
    <property type="match status" value="1"/>
</dbReference>
<feature type="binding site" evidence="14">
    <location>
        <position position="66"/>
    </location>
    <ligand>
        <name>Zn(2+)</name>
        <dbReference type="ChEBI" id="CHEBI:29105"/>
        <note>catalytic</note>
    </ligand>
</feature>
<evidence type="ECO:0000256" key="15">
    <source>
        <dbReference type="RuleBase" id="RU364006"/>
    </source>
</evidence>
<feature type="active site" description="Proton donor" evidence="12">
    <location>
        <position position="68"/>
    </location>
</feature>
<dbReference type="PROSITE" id="PS51747">
    <property type="entry name" value="CYT_DCMP_DEAMINASES_2"/>
    <property type="match status" value="1"/>
</dbReference>
<name>A0A3E1RHH8_9BURK</name>
<evidence type="ECO:0000256" key="7">
    <source>
        <dbReference type="ARBA" id="ARBA00022801"/>
    </source>
</evidence>
<feature type="domain" description="CMP/dCMP-type deaminase" evidence="16">
    <location>
        <begin position="14"/>
        <end position="141"/>
    </location>
</feature>
<dbReference type="Gene3D" id="3.40.140.10">
    <property type="entry name" value="Cytidine Deaminase, domain 2"/>
    <property type="match status" value="1"/>
</dbReference>
<feature type="binding site" evidence="14">
    <location>
        <position position="99"/>
    </location>
    <ligand>
        <name>Zn(2+)</name>
        <dbReference type="ChEBI" id="CHEBI:29105"/>
        <note>catalytic</note>
    </ligand>
</feature>
<feature type="binding site" evidence="13">
    <location>
        <begin position="55"/>
        <end position="61"/>
    </location>
    <ligand>
        <name>substrate</name>
    </ligand>
</feature>
<accession>A0A3E1RHH8</accession>
<comment type="catalytic activity">
    <reaction evidence="11 15">
        <text>cytidine + H2O + H(+) = uridine + NH4(+)</text>
        <dbReference type="Rhea" id="RHEA:16069"/>
        <dbReference type="ChEBI" id="CHEBI:15377"/>
        <dbReference type="ChEBI" id="CHEBI:15378"/>
        <dbReference type="ChEBI" id="CHEBI:16704"/>
        <dbReference type="ChEBI" id="CHEBI:17562"/>
        <dbReference type="ChEBI" id="CHEBI:28938"/>
        <dbReference type="EC" id="3.5.4.5"/>
    </reaction>
</comment>
<dbReference type="GO" id="GO:0004126">
    <property type="term" value="F:cytidine deaminase activity"/>
    <property type="evidence" value="ECO:0007669"/>
    <property type="project" value="UniProtKB-UniRule"/>
</dbReference>
<dbReference type="RefSeq" id="WP_117173781.1">
    <property type="nucleotide sequence ID" value="NZ_QFZK01000001.1"/>
</dbReference>
<evidence type="ECO:0000256" key="11">
    <source>
        <dbReference type="ARBA" id="ARBA00049558"/>
    </source>
</evidence>
<keyword evidence="6 14" id="KW-0479">Metal-binding</keyword>
<dbReference type="PROSITE" id="PS00903">
    <property type="entry name" value="CYT_DCMP_DEAMINASES_1"/>
    <property type="match status" value="1"/>
</dbReference>
<dbReference type="NCBIfam" id="TIGR01354">
    <property type="entry name" value="cyt_deam_tetra"/>
    <property type="match status" value="1"/>
</dbReference>
<dbReference type="GO" id="GO:0055086">
    <property type="term" value="P:nucleobase-containing small molecule metabolic process"/>
    <property type="evidence" value="ECO:0007669"/>
    <property type="project" value="UniProtKB-ARBA"/>
</dbReference>
<dbReference type="GO" id="GO:0008270">
    <property type="term" value="F:zinc ion binding"/>
    <property type="evidence" value="ECO:0007669"/>
    <property type="project" value="UniProtKB-UniRule"/>
</dbReference>
<dbReference type="GO" id="GO:0005829">
    <property type="term" value="C:cytosol"/>
    <property type="evidence" value="ECO:0007669"/>
    <property type="project" value="TreeGrafter"/>
</dbReference>
<dbReference type="SUPFAM" id="SSF53927">
    <property type="entry name" value="Cytidine deaminase-like"/>
    <property type="match status" value="1"/>
</dbReference>
<gene>
    <name evidence="17" type="ORF">DIC66_02790</name>
</gene>
<sequence>MSALPVEPVPLSSTVLEQLWAAARAAHARAYAPYSRYAVGAAIVDEHGQVHAGCNVENAAYPQGWCAEASALSALVLSGARQVRGVLVVGTGGAWITPCGGCRQKLREFGEPDMPIVSATVEALGPVYSLEQLLPHSFGPDHLRKP</sequence>
<comment type="function">
    <text evidence="2 15">This enzyme scavenges exogenous and endogenous cytidine and 2'-deoxycytidine for UMP synthesis.</text>
</comment>
<evidence type="ECO:0000256" key="6">
    <source>
        <dbReference type="ARBA" id="ARBA00022723"/>
    </source>
</evidence>
<dbReference type="PANTHER" id="PTHR11644:SF2">
    <property type="entry name" value="CYTIDINE DEAMINASE"/>
    <property type="match status" value="1"/>
</dbReference>
<evidence type="ECO:0000256" key="10">
    <source>
        <dbReference type="ARBA" id="ARBA00049252"/>
    </source>
</evidence>
<dbReference type="PANTHER" id="PTHR11644">
    <property type="entry name" value="CYTIDINE DEAMINASE"/>
    <property type="match status" value="1"/>
</dbReference>
<evidence type="ECO:0000256" key="12">
    <source>
        <dbReference type="PIRSR" id="PIRSR606262-1"/>
    </source>
</evidence>
<dbReference type="CDD" id="cd01283">
    <property type="entry name" value="cytidine_deaminase"/>
    <property type="match status" value="1"/>
</dbReference>
<dbReference type="GO" id="GO:0072527">
    <property type="term" value="P:pyrimidine-containing compound metabolic process"/>
    <property type="evidence" value="ECO:0007669"/>
    <property type="project" value="UniProtKB-ARBA"/>
</dbReference>
<keyword evidence="18" id="KW-1185">Reference proteome</keyword>
<protein>
    <recommendedName>
        <fullName evidence="5 15">Cytidine deaminase</fullName>
        <ecNumber evidence="4 15">3.5.4.5</ecNumber>
    </recommendedName>
    <alternativeName>
        <fullName evidence="9 15">Cytidine aminohydrolase</fullName>
    </alternativeName>
</protein>
<evidence type="ECO:0000256" key="5">
    <source>
        <dbReference type="ARBA" id="ARBA00018266"/>
    </source>
</evidence>
<evidence type="ECO:0000256" key="3">
    <source>
        <dbReference type="ARBA" id="ARBA00006576"/>
    </source>
</evidence>
<feature type="binding site" evidence="14">
    <location>
        <position position="102"/>
    </location>
    <ligand>
        <name>Zn(2+)</name>
        <dbReference type="ChEBI" id="CHEBI:29105"/>
        <note>catalytic</note>
    </ligand>
</feature>
<dbReference type="InterPro" id="IPR002125">
    <property type="entry name" value="CMP_dCMP_dom"/>
</dbReference>
<evidence type="ECO:0000256" key="2">
    <source>
        <dbReference type="ARBA" id="ARBA00003949"/>
    </source>
</evidence>
<organism evidence="17 18">
    <name type="scientific">Rhodoferax lacus</name>
    <dbReference type="NCBI Taxonomy" id="2184758"/>
    <lineage>
        <taxon>Bacteria</taxon>
        <taxon>Pseudomonadati</taxon>
        <taxon>Pseudomonadota</taxon>
        <taxon>Betaproteobacteria</taxon>
        <taxon>Burkholderiales</taxon>
        <taxon>Comamonadaceae</taxon>
        <taxon>Rhodoferax</taxon>
    </lineage>
</organism>
<dbReference type="InterPro" id="IPR006262">
    <property type="entry name" value="Cyt_deam_tetra"/>
</dbReference>
<dbReference type="EMBL" id="QFZK01000001">
    <property type="protein sequence ID" value="RFO98819.1"/>
    <property type="molecule type" value="Genomic_DNA"/>
</dbReference>
<evidence type="ECO:0000313" key="17">
    <source>
        <dbReference type="EMBL" id="RFO98819.1"/>
    </source>
</evidence>
<evidence type="ECO:0000256" key="14">
    <source>
        <dbReference type="PIRSR" id="PIRSR606262-3"/>
    </source>
</evidence>
<evidence type="ECO:0000256" key="13">
    <source>
        <dbReference type="PIRSR" id="PIRSR606262-2"/>
    </source>
</evidence>
<evidence type="ECO:0000256" key="1">
    <source>
        <dbReference type="ARBA" id="ARBA00001947"/>
    </source>
</evidence>
<dbReference type="OrthoDB" id="9795347at2"/>
<comment type="cofactor">
    <cofactor evidence="1 14 15">
        <name>Zn(2+)</name>
        <dbReference type="ChEBI" id="CHEBI:29105"/>
    </cofactor>
</comment>
<evidence type="ECO:0000313" key="18">
    <source>
        <dbReference type="Proteomes" id="UP000260665"/>
    </source>
</evidence>
<comment type="catalytic activity">
    <reaction evidence="10 15">
        <text>2'-deoxycytidine + H2O + H(+) = 2'-deoxyuridine + NH4(+)</text>
        <dbReference type="Rhea" id="RHEA:13433"/>
        <dbReference type="ChEBI" id="CHEBI:15377"/>
        <dbReference type="ChEBI" id="CHEBI:15378"/>
        <dbReference type="ChEBI" id="CHEBI:15698"/>
        <dbReference type="ChEBI" id="CHEBI:16450"/>
        <dbReference type="ChEBI" id="CHEBI:28938"/>
        <dbReference type="EC" id="3.5.4.5"/>
    </reaction>
</comment>
<dbReference type="InterPro" id="IPR016192">
    <property type="entry name" value="APOBEC/CMP_deaminase_Zn-bd"/>
</dbReference>
<dbReference type="Pfam" id="PF00383">
    <property type="entry name" value="dCMP_cyt_deam_1"/>
    <property type="match status" value="1"/>
</dbReference>
<evidence type="ECO:0000259" key="16">
    <source>
        <dbReference type="PROSITE" id="PS51747"/>
    </source>
</evidence>
<dbReference type="InterPro" id="IPR050202">
    <property type="entry name" value="Cyt/Deoxycyt_deaminase"/>
</dbReference>